<accession>A0A382P1P9</accession>
<dbReference type="AlphaFoldDB" id="A0A382P1P9"/>
<organism evidence="1">
    <name type="scientific">marine metagenome</name>
    <dbReference type="NCBI Taxonomy" id="408172"/>
    <lineage>
        <taxon>unclassified sequences</taxon>
        <taxon>metagenomes</taxon>
        <taxon>ecological metagenomes</taxon>
    </lineage>
</organism>
<dbReference type="EMBL" id="UINC01103930">
    <property type="protein sequence ID" value="SVC66707.1"/>
    <property type="molecule type" value="Genomic_DNA"/>
</dbReference>
<dbReference type="PANTHER" id="PTHR10285">
    <property type="entry name" value="URIDINE KINASE"/>
    <property type="match status" value="1"/>
</dbReference>
<dbReference type="InterPro" id="IPR027417">
    <property type="entry name" value="P-loop_NTPase"/>
</dbReference>
<dbReference type="Gene3D" id="3.40.50.300">
    <property type="entry name" value="P-loop containing nucleotide triphosphate hydrolases"/>
    <property type="match status" value="2"/>
</dbReference>
<evidence type="ECO:0000313" key="1">
    <source>
        <dbReference type="EMBL" id="SVC66707.1"/>
    </source>
</evidence>
<dbReference type="SUPFAM" id="SSF52540">
    <property type="entry name" value="P-loop containing nucleoside triphosphate hydrolases"/>
    <property type="match status" value="1"/>
</dbReference>
<reference evidence="1" key="1">
    <citation type="submission" date="2018-05" db="EMBL/GenBank/DDBJ databases">
        <authorList>
            <person name="Lanie J.A."/>
            <person name="Ng W.-L."/>
            <person name="Kazmierczak K.M."/>
            <person name="Andrzejewski T.M."/>
            <person name="Davidsen T.M."/>
            <person name="Wayne K.J."/>
            <person name="Tettelin H."/>
            <person name="Glass J.I."/>
            <person name="Rusch D."/>
            <person name="Podicherti R."/>
            <person name="Tsui H.-C.T."/>
            <person name="Winkler M.E."/>
        </authorList>
    </citation>
    <scope>NUCLEOTIDE SEQUENCE</scope>
</reference>
<gene>
    <name evidence="1" type="ORF">METZ01_LOCUS319561</name>
</gene>
<proteinExistence type="predicted"/>
<protein>
    <submittedName>
        <fullName evidence="1">Uncharacterized protein</fullName>
    </submittedName>
</protein>
<sequence length="219" mass="25343">MKHMDVGIFNIKTLAAHVSNHIPTNKPYLIGIDGLAGSGKTTFLTKLVQVLENANLKVTVISMDRSFWKKIRTEACRESRFDPERDSVGEDYDWRRLKLEVLVPLREGKTPVGLPRGQVLVVEGCFSLRNELQEFYKLKIFTDVPRDMALIRAVDRDGEEERYWYENYWRQEENLYIRTHDPMQRAELVIDGCREIANDEVHLKLTTAFSRQLTAAADA</sequence>
<name>A0A382P1P9_9ZZZZ</name>